<sequence length="91" mass="10078">MPSNAKLILSLRPPTKTVAEEVLKTRGPLDCHFLSIEAAPRIFKINVLLLCKTLISFCSSFTFSFTSDPVEILMVQFVSVTLQRVACLSFG</sequence>
<evidence type="ECO:0000313" key="2">
    <source>
        <dbReference type="Proteomes" id="UP001054945"/>
    </source>
</evidence>
<dbReference type="AlphaFoldDB" id="A0AAV4P7M8"/>
<protein>
    <submittedName>
        <fullName evidence="1">Uncharacterized protein</fullName>
    </submittedName>
</protein>
<keyword evidence="2" id="KW-1185">Reference proteome</keyword>
<evidence type="ECO:0000313" key="1">
    <source>
        <dbReference type="EMBL" id="GIX93247.1"/>
    </source>
</evidence>
<comment type="caution">
    <text evidence="1">The sequence shown here is derived from an EMBL/GenBank/DDBJ whole genome shotgun (WGS) entry which is preliminary data.</text>
</comment>
<organism evidence="1 2">
    <name type="scientific">Caerostris extrusa</name>
    <name type="common">Bark spider</name>
    <name type="synonym">Caerostris bankana</name>
    <dbReference type="NCBI Taxonomy" id="172846"/>
    <lineage>
        <taxon>Eukaryota</taxon>
        <taxon>Metazoa</taxon>
        <taxon>Ecdysozoa</taxon>
        <taxon>Arthropoda</taxon>
        <taxon>Chelicerata</taxon>
        <taxon>Arachnida</taxon>
        <taxon>Araneae</taxon>
        <taxon>Araneomorphae</taxon>
        <taxon>Entelegynae</taxon>
        <taxon>Araneoidea</taxon>
        <taxon>Araneidae</taxon>
        <taxon>Caerostris</taxon>
    </lineage>
</organism>
<gene>
    <name evidence="1" type="ORF">CEXT_554031</name>
</gene>
<name>A0AAV4P7M8_CAEEX</name>
<proteinExistence type="predicted"/>
<dbReference type="EMBL" id="BPLR01004218">
    <property type="protein sequence ID" value="GIX93247.1"/>
    <property type="molecule type" value="Genomic_DNA"/>
</dbReference>
<dbReference type="Proteomes" id="UP001054945">
    <property type="component" value="Unassembled WGS sequence"/>
</dbReference>
<reference evidence="1 2" key="1">
    <citation type="submission" date="2021-06" db="EMBL/GenBank/DDBJ databases">
        <title>Caerostris extrusa draft genome.</title>
        <authorList>
            <person name="Kono N."/>
            <person name="Arakawa K."/>
        </authorList>
    </citation>
    <scope>NUCLEOTIDE SEQUENCE [LARGE SCALE GENOMIC DNA]</scope>
</reference>
<accession>A0AAV4P7M8</accession>